<gene>
    <name evidence="1" type="ORF">C8J24_0966</name>
</gene>
<name>A0A2T4YUT9_9SPHN</name>
<accession>A0A2T4YUT9</accession>
<proteinExistence type="predicted"/>
<keyword evidence="2" id="KW-1185">Reference proteome</keyword>
<sequence>MSMIGDAMRTIESVILLRSKVERLNEELAATNGQVRRVVDSVIQINGRLIRLETFEEMRSGIRPTPRIEQ</sequence>
<dbReference type="RefSeq" id="WP_037530777.1">
    <property type="nucleotide sequence ID" value="NZ_CP128316.1"/>
</dbReference>
<organism evidence="1 2">
    <name type="scientific">Sphingomonas aerolata</name>
    <dbReference type="NCBI Taxonomy" id="185951"/>
    <lineage>
        <taxon>Bacteria</taxon>
        <taxon>Pseudomonadati</taxon>
        <taxon>Pseudomonadota</taxon>
        <taxon>Alphaproteobacteria</taxon>
        <taxon>Sphingomonadales</taxon>
        <taxon>Sphingomonadaceae</taxon>
        <taxon>Sphingomonas</taxon>
    </lineage>
</organism>
<dbReference type="Proteomes" id="UP000240996">
    <property type="component" value="Unassembled WGS sequence"/>
</dbReference>
<reference evidence="1 2" key="1">
    <citation type="submission" date="2018-04" db="EMBL/GenBank/DDBJ databases">
        <title>Genomic Encyclopedia of Type Strains, Phase III (KMG-III): the genomes of soil and plant-associated and newly described type strains.</title>
        <authorList>
            <person name="Whitman W."/>
        </authorList>
    </citation>
    <scope>NUCLEOTIDE SEQUENCE [LARGE SCALE GENOMIC DNA]</scope>
    <source>
        <strain evidence="1 2">NW12</strain>
    </source>
</reference>
<dbReference type="AlphaFoldDB" id="A0A2T4YUT9"/>
<evidence type="ECO:0000313" key="1">
    <source>
        <dbReference type="EMBL" id="PTM47567.1"/>
    </source>
</evidence>
<evidence type="ECO:0000313" key="2">
    <source>
        <dbReference type="Proteomes" id="UP000240996"/>
    </source>
</evidence>
<comment type="caution">
    <text evidence="1">The sequence shown here is derived from an EMBL/GenBank/DDBJ whole genome shotgun (WGS) entry which is preliminary data.</text>
</comment>
<dbReference type="EMBL" id="PZZN01000001">
    <property type="protein sequence ID" value="PTM47567.1"/>
    <property type="molecule type" value="Genomic_DNA"/>
</dbReference>
<protein>
    <submittedName>
        <fullName evidence="1">Uncharacterized protein</fullName>
    </submittedName>
</protein>